<feature type="non-terminal residue" evidence="1">
    <location>
        <position position="1"/>
    </location>
</feature>
<reference evidence="1 2" key="1">
    <citation type="journal article" date="2018" name="Front. Plant Sci.">
        <title>Red Clover (Trifolium pratense) and Zigzag Clover (T. medium) - A Picture of Genomic Similarities and Differences.</title>
        <authorList>
            <person name="Dluhosova J."/>
            <person name="Istvanek J."/>
            <person name="Nedelnik J."/>
            <person name="Repkova J."/>
        </authorList>
    </citation>
    <scope>NUCLEOTIDE SEQUENCE [LARGE SCALE GENOMIC DNA]</scope>
    <source>
        <strain evidence="2">cv. 10/8</strain>
        <tissue evidence="1">Leaf</tissue>
    </source>
</reference>
<organism evidence="1 2">
    <name type="scientific">Trifolium medium</name>
    <dbReference type="NCBI Taxonomy" id="97028"/>
    <lineage>
        <taxon>Eukaryota</taxon>
        <taxon>Viridiplantae</taxon>
        <taxon>Streptophyta</taxon>
        <taxon>Embryophyta</taxon>
        <taxon>Tracheophyta</taxon>
        <taxon>Spermatophyta</taxon>
        <taxon>Magnoliopsida</taxon>
        <taxon>eudicotyledons</taxon>
        <taxon>Gunneridae</taxon>
        <taxon>Pentapetalae</taxon>
        <taxon>rosids</taxon>
        <taxon>fabids</taxon>
        <taxon>Fabales</taxon>
        <taxon>Fabaceae</taxon>
        <taxon>Papilionoideae</taxon>
        <taxon>50 kb inversion clade</taxon>
        <taxon>NPAAA clade</taxon>
        <taxon>Hologalegina</taxon>
        <taxon>IRL clade</taxon>
        <taxon>Trifolieae</taxon>
        <taxon>Trifolium</taxon>
    </lineage>
</organism>
<evidence type="ECO:0000313" key="2">
    <source>
        <dbReference type="Proteomes" id="UP000265520"/>
    </source>
</evidence>
<dbReference type="EMBL" id="LXQA011452818">
    <property type="protein sequence ID" value="MCI97751.1"/>
    <property type="molecule type" value="Genomic_DNA"/>
</dbReference>
<dbReference type="AlphaFoldDB" id="A0A392WGF0"/>
<comment type="caution">
    <text evidence="1">The sequence shown here is derived from an EMBL/GenBank/DDBJ whole genome shotgun (WGS) entry which is preliminary data.</text>
</comment>
<accession>A0A392WGF0</accession>
<keyword evidence="2" id="KW-1185">Reference proteome</keyword>
<protein>
    <submittedName>
        <fullName evidence="1">Uncharacterized protein</fullName>
    </submittedName>
</protein>
<dbReference type="Proteomes" id="UP000265520">
    <property type="component" value="Unassembled WGS sequence"/>
</dbReference>
<proteinExistence type="predicted"/>
<name>A0A392WGF0_9FABA</name>
<evidence type="ECO:0000313" key="1">
    <source>
        <dbReference type="EMBL" id="MCI97751.1"/>
    </source>
</evidence>
<sequence length="38" mass="4368">FAMERELGTFWSIEVLNVEEENDLDDLPLGQVIAQKCD</sequence>